<accession>A0A1G1X5I4</accession>
<comment type="caution">
    <text evidence="1">The sequence shown here is derived from an EMBL/GenBank/DDBJ whole genome shotgun (WGS) entry which is preliminary data.</text>
</comment>
<gene>
    <name evidence="1" type="ORF">A3D99_04330</name>
</gene>
<name>A0A1G1X5I4_9BACT</name>
<sequence>MSEDVYNKLIADGFERIERDDRMLDVFPNETREKGVELWDKWTKDEVEIIRFHLPSGEKRTTSYVLSRKEVEKALVNNTQIQL</sequence>
<dbReference type="Proteomes" id="UP000177528">
    <property type="component" value="Unassembled WGS sequence"/>
</dbReference>
<evidence type="ECO:0000313" key="1">
    <source>
        <dbReference type="EMBL" id="OGY35292.1"/>
    </source>
</evidence>
<organism evidence="1 2">
    <name type="scientific">Candidatus Andersenbacteria bacterium RIFCSPHIGHO2_12_FULL_45_11</name>
    <dbReference type="NCBI Taxonomy" id="1797281"/>
    <lineage>
        <taxon>Bacteria</taxon>
        <taxon>Candidatus Anderseniibacteriota</taxon>
    </lineage>
</organism>
<dbReference type="AlphaFoldDB" id="A0A1G1X5I4"/>
<proteinExistence type="predicted"/>
<dbReference type="EMBL" id="MHHR01000001">
    <property type="protein sequence ID" value="OGY35292.1"/>
    <property type="molecule type" value="Genomic_DNA"/>
</dbReference>
<protein>
    <submittedName>
        <fullName evidence="1">Uncharacterized protein</fullName>
    </submittedName>
</protein>
<evidence type="ECO:0000313" key="2">
    <source>
        <dbReference type="Proteomes" id="UP000177528"/>
    </source>
</evidence>
<reference evidence="1 2" key="1">
    <citation type="journal article" date="2016" name="Nat. Commun.">
        <title>Thousands of microbial genomes shed light on interconnected biogeochemical processes in an aquifer system.</title>
        <authorList>
            <person name="Anantharaman K."/>
            <person name="Brown C.T."/>
            <person name="Hug L.A."/>
            <person name="Sharon I."/>
            <person name="Castelle C.J."/>
            <person name="Probst A.J."/>
            <person name="Thomas B.C."/>
            <person name="Singh A."/>
            <person name="Wilkins M.J."/>
            <person name="Karaoz U."/>
            <person name="Brodie E.L."/>
            <person name="Williams K.H."/>
            <person name="Hubbard S.S."/>
            <person name="Banfield J.F."/>
        </authorList>
    </citation>
    <scope>NUCLEOTIDE SEQUENCE [LARGE SCALE GENOMIC DNA]</scope>
</reference>